<sequence>MRLSQSVLAVTFWSSFVLALPAENNQDSYQTSNLVSRDGWNPTRNIVHLSMGEAKQHMGNLTDEDVYQFVIDSLRKLCTTEKCDDADYISHGGGDDCCSGSKTKDGIWYRNWDNDHQANNAHITLHIESGYLWKQRELRELMLMTVAETYKREITYHGSNCYDERFQDGSTLKFCNVGQKVHLSANGLSLKTQLTFNGNTDYGNATCKDWKDEVQKGTDLYKPDYIKISGLADYLKLESDCCDEKGQNCR</sequence>
<gene>
    <name evidence="2" type="ORF">BDV96DRAFT_599173</name>
</gene>
<dbReference type="OrthoDB" id="3722602at2759"/>
<name>A0A6A5ZCH2_9PLEO</name>
<keyword evidence="3" id="KW-1185">Reference proteome</keyword>
<dbReference type="EMBL" id="ML977321">
    <property type="protein sequence ID" value="KAF2116457.1"/>
    <property type="molecule type" value="Genomic_DNA"/>
</dbReference>
<accession>A0A6A5ZCH2</accession>
<evidence type="ECO:0000313" key="3">
    <source>
        <dbReference type="Proteomes" id="UP000799770"/>
    </source>
</evidence>
<dbReference type="Proteomes" id="UP000799770">
    <property type="component" value="Unassembled WGS sequence"/>
</dbReference>
<keyword evidence="1" id="KW-0732">Signal</keyword>
<feature type="chain" id="PRO_5025349629" evidence="1">
    <location>
        <begin position="20"/>
        <end position="250"/>
    </location>
</feature>
<feature type="signal peptide" evidence="1">
    <location>
        <begin position="1"/>
        <end position="19"/>
    </location>
</feature>
<protein>
    <submittedName>
        <fullName evidence="2">Uncharacterized protein</fullName>
    </submittedName>
</protein>
<evidence type="ECO:0000313" key="2">
    <source>
        <dbReference type="EMBL" id="KAF2116457.1"/>
    </source>
</evidence>
<reference evidence="2" key="1">
    <citation type="journal article" date="2020" name="Stud. Mycol.">
        <title>101 Dothideomycetes genomes: a test case for predicting lifestyles and emergence of pathogens.</title>
        <authorList>
            <person name="Haridas S."/>
            <person name="Albert R."/>
            <person name="Binder M."/>
            <person name="Bloem J."/>
            <person name="Labutti K."/>
            <person name="Salamov A."/>
            <person name="Andreopoulos B."/>
            <person name="Baker S."/>
            <person name="Barry K."/>
            <person name="Bills G."/>
            <person name="Bluhm B."/>
            <person name="Cannon C."/>
            <person name="Castanera R."/>
            <person name="Culley D."/>
            <person name="Daum C."/>
            <person name="Ezra D."/>
            <person name="Gonzalez J."/>
            <person name="Henrissat B."/>
            <person name="Kuo A."/>
            <person name="Liang C."/>
            <person name="Lipzen A."/>
            <person name="Lutzoni F."/>
            <person name="Magnuson J."/>
            <person name="Mondo S."/>
            <person name="Nolan M."/>
            <person name="Ohm R."/>
            <person name="Pangilinan J."/>
            <person name="Park H.-J."/>
            <person name="Ramirez L."/>
            <person name="Alfaro M."/>
            <person name="Sun H."/>
            <person name="Tritt A."/>
            <person name="Yoshinaga Y."/>
            <person name="Zwiers L.-H."/>
            <person name="Turgeon B."/>
            <person name="Goodwin S."/>
            <person name="Spatafora J."/>
            <person name="Crous P."/>
            <person name="Grigoriev I."/>
        </authorList>
    </citation>
    <scope>NUCLEOTIDE SEQUENCE</scope>
    <source>
        <strain evidence="2">CBS 627.86</strain>
    </source>
</reference>
<evidence type="ECO:0000256" key="1">
    <source>
        <dbReference type="SAM" id="SignalP"/>
    </source>
</evidence>
<proteinExistence type="predicted"/>
<dbReference type="AlphaFoldDB" id="A0A6A5ZCH2"/>
<organism evidence="2 3">
    <name type="scientific">Lophiotrema nucula</name>
    <dbReference type="NCBI Taxonomy" id="690887"/>
    <lineage>
        <taxon>Eukaryota</taxon>
        <taxon>Fungi</taxon>
        <taxon>Dikarya</taxon>
        <taxon>Ascomycota</taxon>
        <taxon>Pezizomycotina</taxon>
        <taxon>Dothideomycetes</taxon>
        <taxon>Pleosporomycetidae</taxon>
        <taxon>Pleosporales</taxon>
        <taxon>Lophiotremataceae</taxon>
        <taxon>Lophiotrema</taxon>
    </lineage>
</organism>